<evidence type="ECO:0000313" key="2">
    <source>
        <dbReference type="EMBL" id="MPN38497.1"/>
    </source>
</evidence>
<proteinExistence type="predicted"/>
<feature type="compositionally biased region" description="Basic residues" evidence="1">
    <location>
        <begin position="115"/>
        <end position="129"/>
    </location>
</feature>
<comment type="caution">
    <text evidence="2">The sequence shown here is derived from an EMBL/GenBank/DDBJ whole genome shotgun (WGS) entry which is preliminary data.</text>
</comment>
<sequence>MAGRAQIALKQPDLIVESTRHRCSVRAFEAYGKAPALTRRNLWRRILAATRPIPRQLDALRHSRVGLLHAKGKAHSVRCRLGQILHHADDTDVPPLQGAVQTIRKANLGTPGRVGKARQKRAAQHAHGQRHPDRRPATPVAYGHSSQHACNKADCASMAEYGR</sequence>
<evidence type="ECO:0000256" key="1">
    <source>
        <dbReference type="SAM" id="MobiDB-lite"/>
    </source>
</evidence>
<dbReference type="EMBL" id="VSSQ01093757">
    <property type="protein sequence ID" value="MPN38497.1"/>
    <property type="molecule type" value="Genomic_DNA"/>
</dbReference>
<name>A0A645HHQ6_9ZZZZ</name>
<gene>
    <name evidence="2" type="ORF">SDC9_186021</name>
</gene>
<dbReference type="AlphaFoldDB" id="A0A645HHQ6"/>
<feature type="region of interest" description="Disordered" evidence="1">
    <location>
        <begin position="106"/>
        <end position="149"/>
    </location>
</feature>
<organism evidence="2">
    <name type="scientific">bioreactor metagenome</name>
    <dbReference type="NCBI Taxonomy" id="1076179"/>
    <lineage>
        <taxon>unclassified sequences</taxon>
        <taxon>metagenomes</taxon>
        <taxon>ecological metagenomes</taxon>
    </lineage>
</organism>
<accession>A0A645HHQ6</accession>
<reference evidence="2" key="1">
    <citation type="submission" date="2019-08" db="EMBL/GenBank/DDBJ databases">
        <authorList>
            <person name="Kucharzyk K."/>
            <person name="Murdoch R.W."/>
            <person name="Higgins S."/>
            <person name="Loffler F."/>
        </authorList>
    </citation>
    <scope>NUCLEOTIDE SEQUENCE</scope>
</reference>
<protein>
    <submittedName>
        <fullName evidence="2">Uncharacterized protein</fullName>
    </submittedName>
</protein>